<reference evidence="2 3" key="1">
    <citation type="journal article" date="2019" name="Sci. Rep.">
        <title>Orb-weaving spider Araneus ventricosus genome elucidates the spidroin gene catalogue.</title>
        <authorList>
            <person name="Kono N."/>
            <person name="Nakamura H."/>
            <person name="Ohtoshi R."/>
            <person name="Moran D.A.P."/>
            <person name="Shinohara A."/>
            <person name="Yoshida Y."/>
            <person name="Fujiwara M."/>
            <person name="Mori M."/>
            <person name="Tomita M."/>
            <person name="Arakawa K."/>
        </authorList>
    </citation>
    <scope>NUCLEOTIDE SEQUENCE [LARGE SCALE GENOMIC DNA]</scope>
</reference>
<protein>
    <submittedName>
        <fullName evidence="2">Uncharacterized protein</fullName>
    </submittedName>
</protein>
<name>A0A4Y2EJI9_ARAVE</name>
<keyword evidence="3" id="KW-1185">Reference proteome</keyword>
<dbReference type="AlphaFoldDB" id="A0A4Y2EJI9"/>
<accession>A0A4Y2EJI9</accession>
<dbReference type="Proteomes" id="UP000499080">
    <property type="component" value="Unassembled WGS sequence"/>
</dbReference>
<evidence type="ECO:0000313" key="2">
    <source>
        <dbReference type="EMBL" id="GBM29343.1"/>
    </source>
</evidence>
<dbReference type="EMBL" id="BGPR01170585">
    <property type="protein sequence ID" value="GBM29343.1"/>
    <property type="molecule type" value="Genomic_DNA"/>
</dbReference>
<proteinExistence type="predicted"/>
<evidence type="ECO:0000313" key="3">
    <source>
        <dbReference type="Proteomes" id="UP000499080"/>
    </source>
</evidence>
<sequence length="108" mass="11793">MRRSPDLNLLTLLELPPMPCKPFSIANGDNLYLSLTISYLIKNRAICDTLTMLMSRCCSVGSFTKEPMKKDKVSGPDGTAHHGAQQGKAVAGSRHPQPQHLPCMLAKT</sequence>
<comment type="caution">
    <text evidence="2">The sequence shown here is derived from an EMBL/GenBank/DDBJ whole genome shotgun (WGS) entry which is preliminary data.</text>
</comment>
<evidence type="ECO:0000256" key="1">
    <source>
        <dbReference type="SAM" id="MobiDB-lite"/>
    </source>
</evidence>
<feature type="region of interest" description="Disordered" evidence="1">
    <location>
        <begin position="68"/>
        <end position="108"/>
    </location>
</feature>
<gene>
    <name evidence="2" type="ORF">AVEN_232525_1</name>
</gene>
<organism evidence="2 3">
    <name type="scientific">Araneus ventricosus</name>
    <name type="common">Orbweaver spider</name>
    <name type="synonym">Epeira ventricosa</name>
    <dbReference type="NCBI Taxonomy" id="182803"/>
    <lineage>
        <taxon>Eukaryota</taxon>
        <taxon>Metazoa</taxon>
        <taxon>Ecdysozoa</taxon>
        <taxon>Arthropoda</taxon>
        <taxon>Chelicerata</taxon>
        <taxon>Arachnida</taxon>
        <taxon>Araneae</taxon>
        <taxon>Araneomorphae</taxon>
        <taxon>Entelegynae</taxon>
        <taxon>Araneoidea</taxon>
        <taxon>Araneidae</taxon>
        <taxon>Araneus</taxon>
    </lineage>
</organism>